<feature type="domain" description="Type 4 secretion system PilS N-terminal" evidence="2">
    <location>
        <begin position="40"/>
        <end position="170"/>
    </location>
</feature>
<name>A0A1M7P7I0_9PSED</name>
<feature type="transmembrane region" description="Helical" evidence="1">
    <location>
        <begin position="12"/>
        <end position="31"/>
    </location>
</feature>
<evidence type="ECO:0000256" key="1">
    <source>
        <dbReference type="SAM" id="Phobius"/>
    </source>
</evidence>
<dbReference type="Proteomes" id="UP000183983">
    <property type="component" value="Unassembled WGS sequence"/>
</dbReference>
<dbReference type="Pfam" id="PF08805">
    <property type="entry name" value="PilS"/>
    <property type="match status" value="1"/>
</dbReference>
<dbReference type="OrthoDB" id="6877797at2"/>
<gene>
    <name evidence="3" type="ORF">SAMN05216593_108218</name>
</gene>
<protein>
    <submittedName>
        <fullName evidence="3">PilS N terminal</fullName>
    </submittedName>
</protein>
<organism evidence="3 4">
    <name type="scientific">Pseudomonas asturiensis</name>
    <dbReference type="NCBI Taxonomy" id="1190415"/>
    <lineage>
        <taxon>Bacteria</taxon>
        <taxon>Pseudomonadati</taxon>
        <taxon>Pseudomonadota</taxon>
        <taxon>Gammaproteobacteria</taxon>
        <taxon>Pseudomonadales</taxon>
        <taxon>Pseudomonadaceae</taxon>
        <taxon>Pseudomonas</taxon>
    </lineage>
</organism>
<dbReference type="AlphaFoldDB" id="A0A1M7P7I0"/>
<dbReference type="RefSeq" id="WP_073168554.1">
    <property type="nucleotide sequence ID" value="NZ_FRDA01000008.1"/>
</dbReference>
<reference evidence="3 4" key="1">
    <citation type="submission" date="2016-11" db="EMBL/GenBank/DDBJ databases">
        <authorList>
            <person name="Jaros S."/>
            <person name="Januszkiewicz K."/>
            <person name="Wedrychowicz H."/>
        </authorList>
    </citation>
    <scope>NUCLEOTIDE SEQUENCE [LARGE SCALE GENOMIC DNA]</scope>
    <source>
        <strain evidence="3 4">LMG 26898</strain>
    </source>
</reference>
<dbReference type="InterPro" id="IPR014911">
    <property type="entry name" value="PilS_N"/>
</dbReference>
<sequence>MKTRASQYGFIDLSMIFVLICIAVGVGYAMYNGGSLLGSSDVNNEQSNIGMLIANTHKLKGSSGYGASGTNLVPQLAAAKGLPNMTYSGGTLYNSWSGSVSVVSAGMSFVITQNGLPQDACVSLATKIGRGQKVSTSLNGGTSSSGEIDSATAAASCTDGNTNSVAWTSN</sequence>
<evidence type="ECO:0000313" key="3">
    <source>
        <dbReference type="EMBL" id="SHN12631.1"/>
    </source>
</evidence>
<keyword evidence="1" id="KW-0472">Membrane</keyword>
<evidence type="ECO:0000313" key="4">
    <source>
        <dbReference type="Proteomes" id="UP000183983"/>
    </source>
</evidence>
<evidence type="ECO:0000259" key="2">
    <source>
        <dbReference type="Pfam" id="PF08805"/>
    </source>
</evidence>
<keyword evidence="1" id="KW-1133">Transmembrane helix</keyword>
<dbReference type="Gene3D" id="3.30.1690.10">
    <property type="entry name" value="TcpA-like pilin"/>
    <property type="match status" value="1"/>
</dbReference>
<dbReference type="SUPFAM" id="SSF54523">
    <property type="entry name" value="Pili subunits"/>
    <property type="match status" value="1"/>
</dbReference>
<dbReference type="EMBL" id="FRDA01000008">
    <property type="protein sequence ID" value="SHN12631.1"/>
    <property type="molecule type" value="Genomic_DNA"/>
</dbReference>
<dbReference type="STRING" id="1190415.SAMN05216593_108218"/>
<proteinExistence type="predicted"/>
<accession>A0A1M7P7I0</accession>
<dbReference type="InterPro" id="IPR045584">
    <property type="entry name" value="Pilin-like"/>
</dbReference>
<keyword evidence="1" id="KW-0812">Transmembrane</keyword>